<dbReference type="InterPro" id="IPR036390">
    <property type="entry name" value="WH_DNA-bd_sf"/>
</dbReference>
<evidence type="ECO:0000256" key="1">
    <source>
        <dbReference type="ARBA" id="ARBA00022884"/>
    </source>
</evidence>
<evidence type="ECO:0000259" key="5">
    <source>
        <dbReference type="PROSITE" id="PS51938"/>
    </source>
</evidence>
<feature type="region of interest" description="Disordered" evidence="3">
    <location>
        <begin position="374"/>
        <end position="402"/>
    </location>
</feature>
<dbReference type="PROSITE" id="PS51938">
    <property type="entry name" value="SUZ_C"/>
    <property type="match status" value="1"/>
</dbReference>
<dbReference type="SMART" id="SM00715">
    <property type="entry name" value="LA"/>
    <property type="match status" value="1"/>
</dbReference>
<dbReference type="AlphaFoldDB" id="A0A8C8DYJ2"/>
<keyword evidence="7" id="KW-1185">Reference proteome</keyword>
<accession>A0A8C8DYJ2</accession>
<evidence type="ECO:0000313" key="6">
    <source>
        <dbReference type="Ensembl" id="ENSOSIP00000038996.1"/>
    </source>
</evidence>
<name>A0A8C8DYJ2_9TELE</name>
<organism evidence="6 7">
    <name type="scientific">Oryzias sinensis</name>
    <name type="common">Chinese medaka</name>
    <dbReference type="NCBI Taxonomy" id="183150"/>
    <lineage>
        <taxon>Eukaryota</taxon>
        <taxon>Metazoa</taxon>
        <taxon>Chordata</taxon>
        <taxon>Craniata</taxon>
        <taxon>Vertebrata</taxon>
        <taxon>Euteleostomi</taxon>
        <taxon>Actinopterygii</taxon>
        <taxon>Neopterygii</taxon>
        <taxon>Teleostei</taxon>
        <taxon>Neoteleostei</taxon>
        <taxon>Acanthomorphata</taxon>
        <taxon>Ovalentaria</taxon>
        <taxon>Atherinomorphae</taxon>
        <taxon>Beloniformes</taxon>
        <taxon>Adrianichthyidae</taxon>
        <taxon>Oryziinae</taxon>
        <taxon>Oryzias</taxon>
    </lineage>
</organism>
<feature type="region of interest" description="Disordered" evidence="3">
    <location>
        <begin position="266"/>
        <end position="299"/>
    </location>
</feature>
<dbReference type="SUPFAM" id="SSF46785">
    <property type="entry name" value="Winged helix' DNA-binding domain"/>
    <property type="match status" value="1"/>
</dbReference>
<evidence type="ECO:0008006" key="8">
    <source>
        <dbReference type="Google" id="ProtNLM"/>
    </source>
</evidence>
<dbReference type="InterPro" id="IPR006630">
    <property type="entry name" value="La_HTH"/>
</dbReference>
<dbReference type="Ensembl" id="ENSOSIT00000041104.1">
    <property type="protein sequence ID" value="ENSOSIP00000038996.1"/>
    <property type="gene ID" value="ENSOSIG00000019198.1"/>
</dbReference>
<dbReference type="InterPro" id="IPR036388">
    <property type="entry name" value="WH-like_DNA-bd_sf"/>
</dbReference>
<reference evidence="6" key="1">
    <citation type="submission" date="2025-08" db="UniProtKB">
        <authorList>
            <consortium name="Ensembl"/>
        </authorList>
    </citation>
    <scope>IDENTIFICATION</scope>
</reference>
<proteinExistence type="predicted"/>
<evidence type="ECO:0000259" key="4">
    <source>
        <dbReference type="PROSITE" id="PS50961"/>
    </source>
</evidence>
<dbReference type="GO" id="GO:0003729">
    <property type="term" value="F:mRNA binding"/>
    <property type="evidence" value="ECO:0007669"/>
    <property type="project" value="TreeGrafter"/>
</dbReference>
<dbReference type="PANTHER" id="PTHR22792:SF61">
    <property type="entry name" value="LA RIBONUCLEOPROTEIN DOMAIN FAMILY MEMBER 6"/>
    <property type="match status" value="1"/>
</dbReference>
<feature type="domain" description="HTH La-type RNA-binding" evidence="4">
    <location>
        <begin position="61"/>
        <end position="153"/>
    </location>
</feature>
<dbReference type="Pfam" id="PF05383">
    <property type="entry name" value="La"/>
    <property type="match status" value="1"/>
</dbReference>
<protein>
    <recommendedName>
        <fullName evidence="8">HTH La-type RNA-binding domain-containing protein</fullName>
    </recommendedName>
</protein>
<dbReference type="InterPro" id="IPR045180">
    <property type="entry name" value="La_dom_prot"/>
</dbReference>
<dbReference type="GeneTree" id="ENSGT00940000165636"/>
<evidence type="ECO:0000313" key="7">
    <source>
        <dbReference type="Proteomes" id="UP000694383"/>
    </source>
</evidence>
<reference evidence="6" key="2">
    <citation type="submission" date="2025-09" db="UniProtKB">
        <authorList>
            <consortium name="Ensembl"/>
        </authorList>
    </citation>
    <scope>IDENTIFICATION</scope>
</reference>
<keyword evidence="1 2" id="KW-0694">RNA-binding</keyword>
<feature type="domain" description="SUZ-C" evidence="5">
    <location>
        <begin position="348"/>
        <end position="390"/>
    </location>
</feature>
<dbReference type="PROSITE" id="PS50961">
    <property type="entry name" value="HTH_LA"/>
    <property type="match status" value="1"/>
</dbReference>
<evidence type="ECO:0000256" key="3">
    <source>
        <dbReference type="SAM" id="MobiDB-lite"/>
    </source>
</evidence>
<evidence type="ECO:0000256" key="2">
    <source>
        <dbReference type="PROSITE-ProRule" id="PRU00332"/>
    </source>
</evidence>
<feature type="compositionally biased region" description="Basic and acidic residues" evidence="3">
    <location>
        <begin position="271"/>
        <end position="286"/>
    </location>
</feature>
<dbReference type="PANTHER" id="PTHR22792">
    <property type="entry name" value="LUPUS LA PROTEIN-RELATED"/>
    <property type="match status" value="1"/>
</dbReference>
<sequence>MISAALSSASSVPHSVVAQMKKPSGYERHVSSVLLACKRVVTGGGVMCCRDGVQPSQQEPGCGDKLLRLKIRAQLEEMFTDAHLAEDGFLLKHLQSRHGFVSLKLLTCLKKIKTLTTNWHETLEAALSSDLLEVNAECTKLRRKQPLPNWLLSSPTSKLLLVWNPCEEQSRKGPEHHALLLMLLQNLGLTDGIASLWILRPGEQLPKELQCYTKRHQELGRHGSTVVKFDHLEEVRRAYTALQAEEDKCNGEGFRVVALGCKSMSNFTKHPPREEKSPRRDEDRSPETTPPEMSLSPPIPAELSEVQTEPDLPSGPAGNAKLRAFLPDGGVCSCCQKYLPTNMGFGDSNKCPWVLRRKSAARHTAAALQPKRVLRQPFGPDGGRGFHPRGGRDQTTVLPSWD</sequence>
<dbReference type="InterPro" id="IPR024642">
    <property type="entry name" value="SUZ-C"/>
</dbReference>
<dbReference type="Gene3D" id="1.10.10.10">
    <property type="entry name" value="Winged helix-like DNA-binding domain superfamily/Winged helix DNA-binding domain"/>
    <property type="match status" value="1"/>
</dbReference>
<dbReference type="Proteomes" id="UP000694383">
    <property type="component" value="Unplaced"/>
</dbReference>
<feature type="compositionally biased region" description="Polar residues" evidence="3">
    <location>
        <begin position="393"/>
        <end position="402"/>
    </location>
</feature>
<dbReference type="GO" id="GO:0005634">
    <property type="term" value="C:nucleus"/>
    <property type="evidence" value="ECO:0007669"/>
    <property type="project" value="TreeGrafter"/>
</dbReference>